<reference evidence="7 8" key="2">
    <citation type="journal article" date="2013" name="PLoS ONE">
        <title>Whole genome mapping and re-organization of the nuclear and mitochondrial genomes of Babesia microti isolates.</title>
        <authorList>
            <person name="Cornillot E."/>
            <person name="Dassouli A."/>
            <person name="Garg A."/>
            <person name="Pachikara N."/>
            <person name="Randazzo S."/>
            <person name="Depoix D."/>
            <person name="Carcy B."/>
            <person name="Delbecq S."/>
            <person name="Frutos R."/>
            <person name="Silva J.C."/>
            <person name="Sutton R."/>
            <person name="Krause P.J."/>
            <person name="Mamoun C.B."/>
        </authorList>
    </citation>
    <scope>NUCLEOTIDE SEQUENCE [LARGE SCALE GENOMIC DNA]</scope>
    <source>
        <strain evidence="7 8">RI</strain>
    </source>
</reference>
<protein>
    <submittedName>
        <fullName evidence="7">WD domain G-beta repeat</fullName>
    </submittedName>
</protein>
<dbReference type="PROSITE" id="PS50294">
    <property type="entry name" value="WD_REPEATS_REGION"/>
    <property type="match status" value="3"/>
</dbReference>
<proteinExistence type="inferred from homology"/>
<dbReference type="Gene3D" id="2.130.10.10">
    <property type="entry name" value="YVTN repeat-like/Quinoprotein amine dehydrogenase"/>
    <property type="match status" value="1"/>
</dbReference>
<evidence type="ECO:0000256" key="5">
    <source>
        <dbReference type="ARBA" id="ARBA00038145"/>
    </source>
</evidence>
<dbReference type="Proteomes" id="UP000002899">
    <property type="component" value="Chromosome III"/>
</dbReference>
<dbReference type="GeneID" id="24425154"/>
<evidence type="ECO:0000256" key="2">
    <source>
        <dbReference type="ARBA" id="ARBA00022490"/>
    </source>
</evidence>
<organism evidence="7 8">
    <name type="scientific">Babesia microti (strain RI)</name>
    <dbReference type="NCBI Taxonomy" id="1133968"/>
    <lineage>
        <taxon>Eukaryota</taxon>
        <taxon>Sar</taxon>
        <taxon>Alveolata</taxon>
        <taxon>Apicomplexa</taxon>
        <taxon>Aconoidasida</taxon>
        <taxon>Piroplasmida</taxon>
        <taxon>Babesiidae</taxon>
        <taxon>Babesia</taxon>
    </lineage>
</organism>
<sequence>MELVGTLTGHKGCINNVVFDSHGVYCMTCGNDRTIRLWNPQKLLPIKMYSGPHNHEVNCVAISSNNSKFVSGGAESNVFIWDVIDGSVVNKFMGHTGKITTVTYCASDNIIATGSLDTQVKIWDNRSYNKKPIQNFIDAKDSISTLETSSYEIITGSIDGRVRIYDLRKGLLITDDFIKPVTSISLSRDRDYLIVSLLGGNVHFVEKRTGDTLKSYSGHLHKEFRLNSVLDGECKIIVSGSEDGRICYWPLEGGDMMYQRAHKGPVMCIKFSMREFIKDGVLQTDLDLQARESLKTGKQLMLSVGSDGSLKAWHI</sequence>
<evidence type="ECO:0000313" key="8">
    <source>
        <dbReference type="Proteomes" id="UP000002899"/>
    </source>
</evidence>
<dbReference type="EMBL" id="LN871598">
    <property type="protein sequence ID" value="SJK86474.1"/>
    <property type="molecule type" value="Genomic_DNA"/>
</dbReference>
<dbReference type="SUPFAM" id="SSF50978">
    <property type="entry name" value="WD40 repeat-like"/>
    <property type="match status" value="1"/>
</dbReference>
<dbReference type="CDD" id="cd00200">
    <property type="entry name" value="WD40"/>
    <property type="match status" value="1"/>
</dbReference>
<gene>
    <name evidence="7" type="ORF">BMR1_03g02565</name>
</gene>
<dbReference type="PRINTS" id="PR00320">
    <property type="entry name" value="GPROTEINBRPT"/>
</dbReference>
<dbReference type="InterPro" id="IPR015943">
    <property type="entry name" value="WD40/YVTN_repeat-like_dom_sf"/>
</dbReference>
<dbReference type="GO" id="GO:0000398">
    <property type="term" value="P:mRNA splicing, via spliceosome"/>
    <property type="evidence" value="ECO:0007669"/>
    <property type="project" value="TreeGrafter"/>
</dbReference>
<keyword evidence="8" id="KW-1185">Reference proteome</keyword>
<dbReference type="PANTHER" id="PTHR22842">
    <property type="entry name" value="WD40 REPEAT PROTEIN"/>
    <property type="match status" value="1"/>
</dbReference>
<dbReference type="InterPro" id="IPR020472">
    <property type="entry name" value="WD40_PAC1"/>
</dbReference>
<dbReference type="SMART" id="SM00320">
    <property type="entry name" value="WD40"/>
    <property type="match status" value="7"/>
</dbReference>
<dbReference type="RefSeq" id="XP_021338631.1">
    <property type="nucleotide sequence ID" value="XM_021482070.1"/>
</dbReference>
<keyword evidence="2" id="KW-0963">Cytoplasm</keyword>
<dbReference type="InterPro" id="IPR051980">
    <property type="entry name" value="WD_repeat_MORG1"/>
</dbReference>
<dbReference type="InterPro" id="IPR001680">
    <property type="entry name" value="WD40_rpt"/>
</dbReference>
<feature type="repeat" description="WD" evidence="6">
    <location>
        <begin position="50"/>
        <end position="91"/>
    </location>
</feature>
<feature type="repeat" description="WD" evidence="6">
    <location>
        <begin position="7"/>
        <end position="39"/>
    </location>
</feature>
<accession>A0A1R4AC07</accession>
<keyword evidence="3 6" id="KW-0853">WD repeat</keyword>
<dbReference type="KEGG" id="bmic:BMR1_03g02565"/>
<dbReference type="PROSITE" id="PS50082">
    <property type="entry name" value="WD_REPEATS_2"/>
    <property type="match status" value="3"/>
</dbReference>
<reference evidence="7 8" key="1">
    <citation type="journal article" date="2012" name="Nucleic Acids Res.">
        <title>Sequencing of the smallest Apicomplexan genome from the human pathogen Babesia microti.</title>
        <authorList>
            <person name="Cornillot E."/>
            <person name="Hadj-Kaddour K."/>
            <person name="Dassouli A."/>
            <person name="Noel B."/>
            <person name="Ranwez V."/>
            <person name="Vacherie B."/>
            <person name="Augagneur Y."/>
            <person name="Bres V."/>
            <person name="Duclos A."/>
            <person name="Randazzo S."/>
            <person name="Carcy B."/>
            <person name="Debierre-Grockiego F."/>
            <person name="Delbecq S."/>
            <person name="Moubri-Menage K."/>
            <person name="Shams-Eldin H."/>
            <person name="Usmani-Brown S."/>
            <person name="Bringaud F."/>
            <person name="Wincker P."/>
            <person name="Vivares C.P."/>
            <person name="Schwarz R.T."/>
            <person name="Schetters T.P."/>
            <person name="Krause P.J."/>
            <person name="Gorenflot A."/>
            <person name="Berry V."/>
            <person name="Barbe V."/>
            <person name="Ben Mamoun C."/>
        </authorList>
    </citation>
    <scope>NUCLEOTIDE SEQUENCE [LARGE SCALE GENOMIC DNA]</scope>
    <source>
        <strain evidence="7 8">RI</strain>
    </source>
</reference>
<comment type="subcellular location">
    <subcellularLocation>
        <location evidence="1">Cytoplasm</location>
    </subcellularLocation>
</comment>
<keyword evidence="4" id="KW-0677">Repeat</keyword>
<dbReference type="PANTHER" id="PTHR22842:SF3">
    <property type="entry name" value="WD REPEAT DOMAIN-CONTAINING PROTEIN 83"/>
    <property type="match status" value="1"/>
</dbReference>
<name>A0A1R4AC07_BABMR</name>
<evidence type="ECO:0000256" key="3">
    <source>
        <dbReference type="ARBA" id="ARBA00022574"/>
    </source>
</evidence>
<comment type="similarity">
    <text evidence="5">Belongs to the WD repeat MORG1 family.</text>
</comment>
<dbReference type="AlphaFoldDB" id="A0A1R4AC07"/>
<evidence type="ECO:0000256" key="4">
    <source>
        <dbReference type="ARBA" id="ARBA00022737"/>
    </source>
</evidence>
<evidence type="ECO:0000256" key="6">
    <source>
        <dbReference type="PROSITE-ProRule" id="PRU00221"/>
    </source>
</evidence>
<dbReference type="InterPro" id="IPR036322">
    <property type="entry name" value="WD40_repeat_dom_sf"/>
</dbReference>
<dbReference type="GO" id="GO:0005737">
    <property type="term" value="C:cytoplasm"/>
    <property type="evidence" value="ECO:0007669"/>
    <property type="project" value="UniProtKB-SubCell"/>
</dbReference>
<dbReference type="VEuPathDB" id="PiroplasmaDB:BMR1_03g02565"/>
<dbReference type="GO" id="GO:0071013">
    <property type="term" value="C:catalytic step 2 spliceosome"/>
    <property type="evidence" value="ECO:0007669"/>
    <property type="project" value="TreeGrafter"/>
</dbReference>
<feature type="repeat" description="WD" evidence="6">
    <location>
        <begin position="92"/>
        <end position="124"/>
    </location>
</feature>
<evidence type="ECO:0000256" key="1">
    <source>
        <dbReference type="ARBA" id="ARBA00004496"/>
    </source>
</evidence>
<dbReference type="Pfam" id="PF00400">
    <property type="entry name" value="WD40"/>
    <property type="match status" value="4"/>
</dbReference>
<reference evidence="7 8" key="3">
    <citation type="journal article" date="2016" name="Sci. Rep.">
        <title>Genome-wide diversity and gene expression profiling of Babesia microti isolates identify polymorphic genes that mediate host-pathogen interactions.</title>
        <authorList>
            <person name="Silva J.C."/>
            <person name="Cornillot E."/>
            <person name="McCracken C."/>
            <person name="Usmani-Brown S."/>
            <person name="Dwivedi A."/>
            <person name="Ifeonu O.O."/>
            <person name="Crabtree J."/>
            <person name="Gotia H.T."/>
            <person name="Virji A.Z."/>
            <person name="Reynes C."/>
            <person name="Colinge J."/>
            <person name="Kumar V."/>
            <person name="Lawres L."/>
            <person name="Pazzi J.E."/>
            <person name="Pablo J.V."/>
            <person name="Hung C."/>
            <person name="Brancato J."/>
            <person name="Kumari P."/>
            <person name="Orvis J."/>
            <person name="Tretina K."/>
            <person name="Chibucos M."/>
            <person name="Ott S."/>
            <person name="Sadzewicz L."/>
            <person name="Sengamalay N."/>
            <person name="Shetty A.C."/>
            <person name="Su Q."/>
            <person name="Tallon L."/>
            <person name="Fraser C.M."/>
            <person name="Frutos R."/>
            <person name="Molina D.M."/>
            <person name="Krause P.J."/>
            <person name="Ben Mamoun C."/>
        </authorList>
    </citation>
    <scope>NUCLEOTIDE SEQUENCE [LARGE SCALE GENOMIC DNA]</scope>
    <source>
        <strain evidence="7 8">RI</strain>
    </source>
</reference>
<dbReference type="OrthoDB" id="71437at2759"/>
<evidence type="ECO:0000313" key="7">
    <source>
        <dbReference type="EMBL" id="SJK86474.1"/>
    </source>
</evidence>